<name>A0A5J5K158_9ACTN</name>
<dbReference type="GO" id="GO:0005886">
    <property type="term" value="C:plasma membrane"/>
    <property type="evidence" value="ECO:0007669"/>
    <property type="project" value="UniProtKB-SubCell"/>
</dbReference>
<feature type="transmembrane region" description="Helical" evidence="6">
    <location>
        <begin position="85"/>
        <end position="103"/>
    </location>
</feature>
<reference evidence="7 8" key="1">
    <citation type="submission" date="2019-09" db="EMBL/GenBank/DDBJ databases">
        <title>Screening of Novel Bioactive Compounds from Soil-Associated.</title>
        <authorList>
            <person name="Gong X."/>
        </authorList>
    </citation>
    <scope>NUCLEOTIDE SEQUENCE [LARGE SCALE GENOMIC DNA]</scope>
    <source>
        <strain evidence="7 8">Gxj-6</strain>
    </source>
</reference>
<comment type="subcellular location">
    <subcellularLocation>
        <location evidence="1">Cell membrane</location>
        <topology evidence="1">Multi-pass membrane protein</topology>
    </subcellularLocation>
</comment>
<dbReference type="PANTHER" id="PTHR23513">
    <property type="entry name" value="INTEGRAL MEMBRANE EFFLUX PROTEIN-RELATED"/>
    <property type="match status" value="1"/>
</dbReference>
<feature type="transmembrane region" description="Helical" evidence="6">
    <location>
        <begin position="353"/>
        <end position="374"/>
    </location>
</feature>
<sequence>MSTHPDAGLGRDFAWLWGAYAVSSLGTWLALDAFPLIAILALHAGAAQVSLIAAAGGAAGALLAVPLGPWMEFRRKRRLMIRADLVRFLTLLTVPVAYAAGVLTYAHLLGVAVVVALADIVFVGASGAHLKALVPKSHLMEANGRFETVMWTSTAVGPPAGGALIGILGPVVTIALNAASYLLSALGIRAIAAPEPAPPARRTGASRRAEIAEGWRTIVADRGLRVLFANTVLVSGLIMATAPPLTFLMLHDLGLTPLQYGLAFGVPCLGGVLGSRISRPLVRRFGQRTMLLTFGVARVPWLLGLAFTGAGPAGLALIMLVEFGLITCMGVFNPVFATYRLERIADGKVARVLTAWTITSRTTTAALTALWGVLAGLAGARTAIAIGAVLLVATAAILPWRTPSHDATPVLAASPAD</sequence>
<comment type="caution">
    <text evidence="7">The sequence shown here is derived from an EMBL/GenBank/DDBJ whole genome shotgun (WGS) entry which is preliminary data.</text>
</comment>
<feature type="transmembrane region" description="Helical" evidence="6">
    <location>
        <begin position="313"/>
        <end position="332"/>
    </location>
</feature>
<dbReference type="InterPro" id="IPR011701">
    <property type="entry name" value="MFS"/>
</dbReference>
<dbReference type="RefSeq" id="WP_150935413.1">
    <property type="nucleotide sequence ID" value="NZ_VYTZ01000007.1"/>
</dbReference>
<keyword evidence="4 6" id="KW-1133">Transmembrane helix</keyword>
<proteinExistence type="predicted"/>
<dbReference type="EMBL" id="VYTZ01000007">
    <property type="protein sequence ID" value="KAA9377063.1"/>
    <property type="molecule type" value="Genomic_DNA"/>
</dbReference>
<evidence type="ECO:0000256" key="6">
    <source>
        <dbReference type="SAM" id="Phobius"/>
    </source>
</evidence>
<feature type="transmembrane region" description="Helical" evidence="6">
    <location>
        <begin position="109"/>
        <end position="128"/>
    </location>
</feature>
<protein>
    <submittedName>
        <fullName evidence="7">MFS transporter</fullName>
    </submittedName>
</protein>
<evidence type="ECO:0000256" key="2">
    <source>
        <dbReference type="ARBA" id="ARBA00022475"/>
    </source>
</evidence>
<dbReference type="Gene3D" id="1.20.1250.20">
    <property type="entry name" value="MFS general substrate transporter like domains"/>
    <property type="match status" value="1"/>
</dbReference>
<accession>A0A5J5K158</accession>
<gene>
    <name evidence="7" type="ORF">F5972_21765</name>
</gene>
<evidence type="ECO:0000256" key="3">
    <source>
        <dbReference type="ARBA" id="ARBA00022692"/>
    </source>
</evidence>
<dbReference type="InterPro" id="IPR036259">
    <property type="entry name" value="MFS_trans_sf"/>
</dbReference>
<feature type="transmembrane region" description="Helical" evidence="6">
    <location>
        <begin position="258"/>
        <end position="277"/>
    </location>
</feature>
<feature type="transmembrane region" description="Helical" evidence="6">
    <location>
        <begin position="380"/>
        <end position="400"/>
    </location>
</feature>
<dbReference type="SUPFAM" id="SSF103473">
    <property type="entry name" value="MFS general substrate transporter"/>
    <property type="match status" value="1"/>
</dbReference>
<keyword evidence="3 6" id="KW-0812">Transmembrane</keyword>
<keyword evidence="5 6" id="KW-0472">Membrane</keyword>
<evidence type="ECO:0000256" key="1">
    <source>
        <dbReference type="ARBA" id="ARBA00004651"/>
    </source>
</evidence>
<dbReference type="PANTHER" id="PTHR23513:SF6">
    <property type="entry name" value="MAJOR FACILITATOR SUPERFAMILY ASSOCIATED DOMAIN-CONTAINING PROTEIN"/>
    <property type="match status" value="1"/>
</dbReference>
<feature type="transmembrane region" description="Helical" evidence="6">
    <location>
        <begin position="226"/>
        <end position="246"/>
    </location>
</feature>
<dbReference type="CDD" id="cd06173">
    <property type="entry name" value="MFS_MefA_like"/>
    <property type="match status" value="1"/>
</dbReference>
<organism evidence="7 8">
    <name type="scientific">Microbispora cellulosiformans</name>
    <dbReference type="NCBI Taxonomy" id="2614688"/>
    <lineage>
        <taxon>Bacteria</taxon>
        <taxon>Bacillati</taxon>
        <taxon>Actinomycetota</taxon>
        <taxon>Actinomycetes</taxon>
        <taxon>Streptosporangiales</taxon>
        <taxon>Streptosporangiaceae</taxon>
        <taxon>Microbispora</taxon>
    </lineage>
</organism>
<dbReference type="GO" id="GO:0022857">
    <property type="term" value="F:transmembrane transporter activity"/>
    <property type="evidence" value="ECO:0007669"/>
    <property type="project" value="InterPro"/>
</dbReference>
<evidence type="ECO:0000256" key="5">
    <source>
        <dbReference type="ARBA" id="ARBA00023136"/>
    </source>
</evidence>
<evidence type="ECO:0000313" key="8">
    <source>
        <dbReference type="Proteomes" id="UP000327011"/>
    </source>
</evidence>
<evidence type="ECO:0000256" key="4">
    <source>
        <dbReference type="ARBA" id="ARBA00022989"/>
    </source>
</evidence>
<dbReference type="AlphaFoldDB" id="A0A5J5K158"/>
<evidence type="ECO:0000313" key="7">
    <source>
        <dbReference type="EMBL" id="KAA9377063.1"/>
    </source>
</evidence>
<feature type="transmembrane region" description="Helical" evidence="6">
    <location>
        <begin position="37"/>
        <end position="65"/>
    </location>
</feature>
<dbReference type="Pfam" id="PF07690">
    <property type="entry name" value="MFS_1"/>
    <property type="match status" value="1"/>
</dbReference>
<feature type="transmembrane region" description="Helical" evidence="6">
    <location>
        <begin position="12"/>
        <end position="31"/>
    </location>
</feature>
<keyword evidence="8" id="KW-1185">Reference proteome</keyword>
<keyword evidence="2" id="KW-1003">Cell membrane</keyword>
<dbReference type="Proteomes" id="UP000327011">
    <property type="component" value="Unassembled WGS sequence"/>
</dbReference>
<feature type="transmembrane region" description="Helical" evidence="6">
    <location>
        <begin position="289"/>
        <end position="307"/>
    </location>
</feature>